<accession>A0A4Z2G9Y7</accession>
<dbReference type="AlphaFoldDB" id="A0A4Z2G9Y7"/>
<proteinExistence type="predicted"/>
<reference evidence="1 2" key="1">
    <citation type="submission" date="2019-03" db="EMBL/GenBank/DDBJ databases">
        <title>First draft genome of Liparis tanakae, snailfish: a comprehensive survey of snailfish specific genes.</title>
        <authorList>
            <person name="Kim W."/>
            <person name="Song I."/>
            <person name="Jeong J.-H."/>
            <person name="Kim D."/>
            <person name="Kim S."/>
            <person name="Ryu S."/>
            <person name="Song J.Y."/>
            <person name="Lee S.K."/>
        </authorList>
    </citation>
    <scope>NUCLEOTIDE SEQUENCE [LARGE SCALE GENOMIC DNA]</scope>
    <source>
        <tissue evidence="1">Muscle</tissue>
    </source>
</reference>
<evidence type="ECO:0000313" key="2">
    <source>
        <dbReference type="Proteomes" id="UP000314294"/>
    </source>
</evidence>
<organism evidence="1 2">
    <name type="scientific">Liparis tanakae</name>
    <name type="common">Tanaka's snailfish</name>
    <dbReference type="NCBI Taxonomy" id="230148"/>
    <lineage>
        <taxon>Eukaryota</taxon>
        <taxon>Metazoa</taxon>
        <taxon>Chordata</taxon>
        <taxon>Craniata</taxon>
        <taxon>Vertebrata</taxon>
        <taxon>Euteleostomi</taxon>
        <taxon>Actinopterygii</taxon>
        <taxon>Neopterygii</taxon>
        <taxon>Teleostei</taxon>
        <taxon>Neoteleostei</taxon>
        <taxon>Acanthomorphata</taxon>
        <taxon>Eupercaria</taxon>
        <taxon>Perciformes</taxon>
        <taxon>Cottioidei</taxon>
        <taxon>Cottales</taxon>
        <taxon>Liparidae</taxon>
        <taxon>Liparis</taxon>
    </lineage>
</organism>
<evidence type="ECO:0000313" key="1">
    <source>
        <dbReference type="EMBL" id="TNN50376.1"/>
    </source>
</evidence>
<protein>
    <submittedName>
        <fullName evidence="1">Uncharacterized protein</fullName>
    </submittedName>
</protein>
<dbReference type="EMBL" id="SRLO01000619">
    <property type="protein sequence ID" value="TNN50376.1"/>
    <property type="molecule type" value="Genomic_DNA"/>
</dbReference>
<name>A0A4Z2G9Y7_9TELE</name>
<comment type="caution">
    <text evidence="1">The sequence shown here is derived from an EMBL/GenBank/DDBJ whole genome shotgun (WGS) entry which is preliminary data.</text>
</comment>
<keyword evidence="2" id="KW-1185">Reference proteome</keyword>
<gene>
    <name evidence="1" type="ORF">EYF80_039411</name>
</gene>
<dbReference type="Proteomes" id="UP000314294">
    <property type="component" value="Unassembled WGS sequence"/>
</dbReference>
<sequence length="160" mass="17499">MHSFAVRNLELGASAHLKFWEAKPCLVRELREKNDSTPFVVANQTPAPWAENCPAQAKTNKYGNRTRLVHSVASLPAALCSLSAASSRLSESTLAAAGREVGLPPEAAASCASRSAMRWFSFSNRTFPSWASRSQCSFSCSRRAILSWLCCTYGEERRGP</sequence>